<protein>
    <submittedName>
        <fullName evidence="1">Unannotated protein</fullName>
    </submittedName>
</protein>
<dbReference type="AlphaFoldDB" id="A0A6J6Z645"/>
<name>A0A6J6Z645_9ZZZZ</name>
<sequence length="223" mass="26265">MKIKHYSIFNGNYDHLNWSQLRNTESEIHYYLPYSKEEYLQKVDVEFPTKVIQEIINFSKKNEIKKILSIGSGIAANEYCLKKFSEIPVVITDYDKSILRLKNFNIFDDVLNLDALNDLLPVDNNTLVIFSRIDTEFDDADLIKLFHSCQSFGVPYIWFIPAELISLKILLAELKIFLISIIFNKKRLFCGYARSKKYFIKIWSNFYKIKTKLSNNSFILINN</sequence>
<dbReference type="EMBL" id="CAFAAO010000052">
    <property type="protein sequence ID" value="CAB4817280.1"/>
    <property type="molecule type" value="Genomic_DNA"/>
</dbReference>
<reference evidence="1" key="1">
    <citation type="submission" date="2020-05" db="EMBL/GenBank/DDBJ databases">
        <authorList>
            <person name="Chiriac C."/>
            <person name="Salcher M."/>
            <person name="Ghai R."/>
            <person name="Kavagutti S V."/>
        </authorList>
    </citation>
    <scope>NUCLEOTIDE SEQUENCE</scope>
</reference>
<gene>
    <name evidence="1" type="ORF">UFOPK3037_01760</name>
</gene>
<proteinExistence type="predicted"/>
<evidence type="ECO:0000313" key="1">
    <source>
        <dbReference type="EMBL" id="CAB4817280.1"/>
    </source>
</evidence>
<accession>A0A6J6Z645</accession>
<organism evidence="1">
    <name type="scientific">freshwater metagenome</name>
    <dbReference type="NCBI Taxonomy" id="449393"/>
    <lineage>
        <taxon>unclassified sequences</taxon>
        <taxon>metagenomes</taxon>
        <taxon>ecological metagenomes</taxon>
    </lineage>
</organism>